<gene>
    <name evidence="1" type="ORF">FWILDA_LOCUS7364</name>
</gene>
<sequence>MDLDPPGIFVETPFIPPHSQWPEPMDLDPPGIYVAIDYGCLSYDKHDYDAKPLHPLV</sequence>
<evidence type="ECO:0000313" key="2">
    <source>
        <dbReference type="Proteomes" id="UP001153678"/>
    </source>
</evidence>
<organism evidence="1 2">
    <name type="scientific">Funneliformis geosporum</name>
    <dbReference type="NCBI Taxonomy" id="1117311"/>
    <lineage>
        <taxon>Eukaryota</taxon>
        <taxon>Fungi</taxon>
        <taxon>Fungi incertae sedis</taxon>
        <taxon>Mucoromycota</taxon>
        <taxon>Glomeromycotina</taxon>
        <taxon>Glomeromycetes</taxon>
        <taxon>Glomerales</taxon>
        <taxon>Glomeraceae</taxon>
        <taxon>Funneliformis</taxon>
    </lineage>
</organism>
<reference evidence="1" key="1">
    <citation type="submission" date="2022-08" db="EMBL/GenBank/DDBJ databases">
        <authorList>
            <person name="Kallberg Y."/>
            <person name="Tangrot J."/>
            <person name="Rosling A."/>
        </authorList>
    </citation>
    <scope>NUCLEOTIDE SEQUENCE</scope>
    <source>
        <strain evidence="1">Wild A</strain>
    </source>
</reference>
<comment type="caution">
    <text evidence="1">The sequence shown here is derived from an EMBL/GenBank/DDBJ whole genome shotgun (WGS) entry which is preliminary data.</text>
</comment>
<dbReference type="EMBL" id="CAMKVN010001438">
    <property type="protein sequence ID" value="CAI2175985.1"/>
    <property type="molecule type" value="Genomic_DNA"/>
</dbReference>
<proteinExistence type="predicted"/>
<keyword evidence="2" id="KW-1185">Reference proteome</keyword>
<name>A0A9W4SNM2_9GLOM</name>
<accession>A0A9W4SNM2</accession>
<protein>
    <submittedName>
        <fullName evidence="1">8905_t:CDS:1</fullName>
    </submittedName>
</protein>
<dbReference type="AlphaFoldDB" id="A0A9W4SNM2"/>
<evidence type="ECO:0000313" key="1">
    <source>
        <dbReference type="EMBL" id="CAI2175985.1"/>
    </source>
</evidence>
<dbReference type="Proteomes" id="UP001153678">
    <property type="component" value="Unassembled WGS sequence"/>
</dbReference>